<dbReference type="InterPro" id="IPR001180">
    <property type="entry name" value="CNH_dom"/>
</dbReference>
<reference evidence="7" key="1">
    <citation type="submission" date="2019-10" db="EMBL/GenBank/DDBJ databases">
        <authorList>
            <person name="Nor Muhammad N."/>
        </authorList>
    </citation>
    <scope>NUCLEOTIDE SEQUENCE</scope>
</reference>
<evidence type="ECO:0000256" key="2">
    <source>
        <dbReference type="ARBA" id="ARBA00022658"/>
    </source>
</evidence>
<dbReference type="GO" id="GO:0005085">
    <property type="term" value="F:guanyl-nucleotide exchange factor activity"/>
    <property type="evidence" value="ECO:0007669"/>
    <property type="project" value="UniProtKB-KW"/>
</dbReference>
<dbReference type="Pfam" id="PF15405">
    <property type="entry name" value="PH_5"/>
    <property type="match status" value="1"/>
</dbReference>
<dbReference type="GO" id="GO:0008843">
    <property type="term" value="F:endochitinase activity"/>
    <property type="evidence" value="ECO:0007669"/>
    <property type="project" value="UniProtKB-EC"/>
</dbReference>
<organism evidence="7">
    <name type="scientific">Ganoderma boninense</name>
    <dbReference type="NCBI Taxonomy" id="34458"/>
    <lineage>
        <taxon>Eukaryota</taxon>
        <taxon>Fungi</taxon>
        <taxon>Dikarya</taxon>
        <taxon>Basidiomycota</taxon>
        <taxon>Agaricomycotina</taxon>
        <taxon>Agaricomycetes</taxon>
        <taxon>Polyporales</taxon>
        <taxon>Polyporaceae</taxon>
        <taxon>Ganoderma</taxon>
    </lineage>
</organism>
<dbReference type="InterPro" id="IPR041675">
    <property type="entry name" value="PH_5"/>
</dbReference>
<dbReference type="AlphaFoldDB" id="A0A5K1JVQ7"/>
<dbReference type="InterPro" id="IPR001849">
    <property type="entry name" value="PH_domain"/>
</dbReference>
<proteinExistence type="predicted"/>
<dbReference type="EMBL" id="LR724917">
    <property type="protein sequence ID" value="VWO95538.1"/>
    <property type="molecule type" value="Genomic_DNA"/>
</dbReference>
<dbReference type="PROSITE" id="PS50010">
    <property type="entry name" value="DH_2"/>
    <property type="match status" value="1"/>
</dbReference>
<feature type="region of interest" description="Disordered" evidence="3">
    <location>
        <begin position="511"/>
        <end position="531"/>
    </location>
</feature>
<dbReference type="SUPFAM" id="SSF50729">
    <property type="entry name" value="PH domain-like"/>
    <property type="match status" value="1"/>
</dbReference>
<evidence type="ECO:0000313" key="7">
    <source>
        <dbReference type="EMBL" id="VWO95538.1"/>
    </source>
</evidence>
<dbReference type="Pfam" id="PF00780">
    <property type="entry name" value="CNH"/>
    <property type="match status" value="1"/>
</dbReference>
<dbReference type="PANTHER" id="PTHR46572">
    <property type="entry name" value="RHO1 GDP-GTP EXCHANGE PROTEIN 1-RELATED"/>
    <property type="match status" value="1"/>
</dbReference>
<dbReference type="PANTHER" id="PTHR46572:SF1">
    <property type="entry name" value="RHO1 GUANINE NUCLEOTIDE EXCHANGE FACTOR TUS1"/>
    <property type="match status" value="1"/>
</dbReference>
<keyword evidence="7" id="KW-0378">Hydrolase</keyword>
<dbReference type="SUPFAM" id="SSF48065">
    <property type="entry name" value="DBL homology domain (DH-domain)"/>
    <property type="match status" value="1"/>
</dbReference>
<feature type="domain" description="DH" evidence="5">
    <location>
        <begin position="1"/>
        <end position="77"/>
    </location>
</feature>
<evidence type="ECO:0000259" key="5">
    <source>
        <dbReference type="PROSITE" id="PS50010"/>
    </source>
</evidence>
<evidence type="ECO:0000256" key="3">
    <source>
        <dbReference type="SAM" id="MobiDB-lite"/>
    </source>
</evidence>
<keyword evidence="7" id="KW-0326">Glycosidase</keyword>
<evidence type="ECO:0000259" key="6">
    <source>
        <dbReference type="PROSITE" id="PS50219"/>
    </source>
</evidence>
<sequence>MRRNQRYQYVLQQCAKDPRVRKRDLNTFISRPVTRLPRLSLLLENAKKYTEPDHPDFEAIPLVLGILKDFIKETQYGIEAAEEKVRFWSLCESLSFQKGEIIDLDLYDEGRSLPHQGSLSRRYRSEVNFHWADLHVALLDNYLLILKPDQRPNAPLKHTVISRPIPLDYLRLGAFDEPPENRKERAEEGSLGLLDRVRPRYRQMFPFTVFHAAATATRRYILYASNEPERTKWHDMLTQALQLRKFRQEGNKRIMVSSSKLWHFRKYPSCRRSSSDLFSGFRKVLDVSNPTCLVAVKEVNKFFVLYDFGLCSYSLDLVARGALGMSSTQSIEASRECLATNVQFFRVGKIANRIAVSFPKFGDAKTNQPMANLMSRCQNAIPLGVIQCPKLDTEDRDEFLVVYDELGFYTDQRGVPTRSSGYFRWEIKAVSFSHRGDYIILFSSEFIEVRTVRTGKLVQVIEGTGIRQVDVGLLDDGRDAATLVAWKGREERAAIVDTIVELVETMPLQHSNSQASQMRSEHQWANFDQMQ</sequence>
<protein>
    <submittedName>
        <fullName evidence="7">Endochitinase 2 )</fullName>
        <ecNumber evidence="7">3.2.1.14</ecNumber>
    </submittedName>
</protein>
<dbReference type="Gene3D" id="1.20.900.10">
    <property type="entry name" value="Dbl homology (DH) domain"/>
    <property type="match status" value="1"/>
</dbReference>
<gene>
    <name evidence="7" type="primary">Q4U4T0</name>
</gene>
<feature type="domain" description="PH" evidence="4">
    <location>
        <begin position="112"/>
        <end position="242"/>
    </location>
</feature>
<dbReference type="PROSITE" id="PS50219">
    <property type="entry name" value="CNH"/>
    <property type="match status" value="1"/>
</dbReference>
<dbReference type="InterPro" id="IPR035899">
    <property type="entry name" value="DBL_dom_sf"/>
</dbReference>
<dbReference type="InterPro" id="IPR000219">
    <property type="entry name" value="DH_dom"/>
</dbReference>
<dbReference type="EC" id="3.2.1.14" evidence="7"/>
<dbReference type="Pfam" id="PF00621">
    <property type="entry name" value="RhoGEF"/>
    <property type="match status" value="1"/>
</dbReference>
<dbReference type="Gene3D" id="2.30.29.30">
    <property type="entry name" value="Pleckstrin-homology domain (PH domain)/Phosphotyrosine-binding domain (PTB)"/>
    <property type="match status" value="1"/>
</dbReference>
<keyword evidence="2" id="KW-0344">Guanine-nucleotide releasing factor</keyword>
<dbReference type="InterPro" id="IPR052233">
    <property type="entry name" value="Rho-type_GEFs"/>
</dbReference>
<evidence type="ECO:0000256" key="1">
    <source>
        <dbReference type="ARBA" id="ARBA00022553"/>
    </source>
</evidence>
<evidence type="ECO:0000259" key="4">
    <source>
        <dbReference type="PROSITE" id="PS50003"/>
    </source>
</evidence>
<keyword evidence="1" id="KW-0597">Phosphoprotein</keyword>
<dbReference type="PROSITE" id="PS50003">
    <property type="entry name" value="PH_DOMAIN"/>
    <property type="match status" value="1"/>
</dbReference>
<name>A0A5K1JVQ7_9APHY</name>
<feature type="domain" description="CNH" evidence="6">
    <location>
        <begin position="198"/>
        <end position="476"/>
    </location>
</feature>
<dbReference type="InterPro" id="IPR011993">
    <property type="entry name" value="PH-like_dom_sf"/>
</dbReference>
<accession>A0A5K1JVQ7</accession>
<dbReference type="SMART" id="SM00233">
    <property type="entry name" value="PH"/>
    <property type="match status" value="1"/>
</dbReference>